<accession>A0A3N4HY74</accession>
<gene>
    <name evidence="2" type="ORF">BJ508DRAFT_152894</name>
</gene>
<evidence type="ECO:0000256" key="1">
    <source>
        <dbReference type="SAM" id="MobiDB-lite"/>
    </source>
</evidence>
<organism evidence="2 3">
    <name type="scientific">Ascobolus immersus RN42</name>
    <dbReference type="NCBI Taxonomy" id="1160509"/>
    <lineage>
        <taxon>Eukaryota</taxon>
        <taxon>Fungi</taxon>
        <taxon>Dikarya</taxon>
        <taxon>Ascomycota</taxon>
        <taxon>Pezizomycotina</taxon>
        <taxon>Pezizomycetes</taxon>
        <taxon>Pezizales</taxon>
        <taxon>Ascobolaceae</taxon>
        <taxon>Ascobolus</taxon>
    </lineage>
</organism>
<reference evidence="2 3" key="1">
    <citation type="journal article" date="2018" name="Nat. Ecol. Evol.">
        <title>Pezizomycetes genomes reveal the molecular basis of ectomycorrhizal truffle lifestyle.</title>
        <authorList>
            <person name="Murat C."/>
            <person name="Payen T."/>
            <person name="Noel B."/>
            <person name="Kuo A."/>
            <person name="Morin E."/>
            <person name="Chen J."/>
            <person name="Kohler A."/>
            <person name="Krizsan K."/>
            <person name="Balestrini R."/>
            <person name="Da Silva C."/>
            <person name="Montanini B."/>
            <person name="Hainaut M."/>
            <person name="Levati E."/>
            <person name="Barry K.W."/>
            <person name="Belfiori B."/>
            <person name="Cichocki N."/>
            <person name="Clum A."/>
            <person name="Dockter R.B."/>
            <person name="Fauchery L."/>
            <person name="Guy J."/>
            <person name="Iotti M."/>
            <person name="Le Tacon F."/>
            <person name="Lindquist E.A."/>
            <person name="Lipzen A."/>
            <person name="Malagnac F."/>
            <person name="Mello A."/>
            <person name="Molinier V."/>
            <person name="Miyauchi S."/>
            <person name="Poulain J."/>
            <person name="Riccioni C."/>
            <person name="Rubini A."/>
            <person name="Sitrit Y."/>
            <person name="Splivallo R."/>
            <person name="Traeger S."/>
            <person name="Wang M."/>
            <person name="Zifcakova L."/>
            <person name="Wipf D."/>
            <person name="Zambonelli A."/>
            <person name="Paolocci F."/>
            <person name="Nowrousian M."/>
            <person name="Ottonello S."/>
            <person name="Baldrian P."/>
            <person name="Spatafora J.W."/>
            <person name="Henrissat B."/>
            <person name="Nagy L.G."/>
            <person name="Aury J.M."/>
            <person name="Wincker P."/>
            <person name="Grigoriev I.V."/>
            <person name="Bonfante P."/>
            <person name="Martin F.M."/>
        </authorList>
    </citation>
    <scope>NUCLEOTIDE SEQUENCE [LARGE SCALE GENOMIC DNA]</scope>
    <source>
        <strain evidence="2 3">RN42</strain>
    </source>
</reference>
<evidence type="ECO:0000313" key="3">
    <source>
        <dbReference type="Proteomes" id="UP000275078"/>
    </source>
</evidence>
<sequence>MLLPPSNLHDRSWLPSLQHFQHHHLQTLQTALRGDMGRYYEGDDDDDDDESEDLDMNEEDDEAEEDDMEEEILEGLPHGNYVDVLVSTAISALEPTDQNNIPLNNINNISNIPNDFYPPTTSVFTTFANPYAVYAQQTSSPMVESVLDECHRQLSIIGRPDSLSSPFSGVDGVFAKFWEEFLQVVRNNPECHDRLIQFLGGFLTTVEVEGRNWFAPREKLGRGLLDRKLEYWNDEVLNEVREYLKGRDALDDSALDHPTVKHFVNYFSFLALLAKNFLDFGKWREIYQLPLACLEGRNHSESPCRDAALLAWERVIDLLGTRAYDELRDQGQGWMCWETKAGEIGLDFISPEPRRNTVKQTAERVHVKMRKLREEANTAIMSPFIFNTNSPFRGWPAVTCRAER</sequence>
<feature type="compositionally biased region" description="Acidic residues" evidence="1">
    <location>
        <begin position="42"/>
        <end position="66"/>
    </location>
</feature>
<protein>
    <submittedName>
        <fullName evidence="2">Uncharacterized protein</fullName>
    </submittedName>
</protein>
<dbReference type="AlphaFoldDB" id="A0A3N4HY74"/>
<feature type="region of interest" description="Disordered" evidence="1">
    <location>
        <begin position="37"/>
        <end position="66"/>
    </location>
</feature>
<keyword evidence="3" id="KW-1185">Reference proteome</keyword>
<name>A0A3N4HY74_ASCIM</name>
<proteinExistence type="predicted"/>
<dbReference type="EMBL" id="ML119707">
    <property type="protein sequence ID" value="RPA78802.1"/>
    <property type="molecule type" value="Genomic_DNA"/>
</dbReference>
<dbReference type="Proteomes" id="UP000275078">
    <property type="component" value="Unassembled WGS sequence"/>
</dbReference>
<evidence type="ECO:0000313" key="2">
    <source>
        <dbReference type="EMBL" id="RPA78802.1"/>
    </source>
</evidence>